<proteinExistence type="inferred from homology"/>
<organism evidence="8 9">
    <name type="scientific">Kordiimonas sediminis</name>
    <dbReference type="NCBI Taxonomy" id="1735581"/>
    <lineage>
        <taxon>Bacteria</taxon>
        <taxon>Pseudomonadati</taxon>
        <taxon>Pseudomonadota</taxon>
        <taxon>Alphaproteobacteria</taxon>
        <taxon>Kordiimonadales</taxon>
        <taxon>Kordiimonadaceae</taxon>
        <taxon>Kordiimonas</taxon>
    </lineage>
</organism>
<evidence type="ECO:0000256" key="4">
    <source>
        <dbReference type="ARBA" id="ARBA00022692"/>
    </source>
</evidence>
<evidence type="ECO:0000256" key="1">
    <source>
        <dbReference type="ARBA" id="ARBA00007150"/>
    </source>
</evidence>
<dbReference type="Pfam" id="PF01790">
    <property type="entry name" value="LGT"/>
    <property type="match status" value="1"/>
</dbReference>
<comment type="catalytic activity">
    <reaction evidence="7">
        <text>L-cysteinyl-[prolipoprotein] + a 1,2-diacyl-sn-glycero-3-phospho-(1'-sn-glycerol) = an S-1,2-diacyl-sn-glyceryl-L-cysteinyl-[prolipoprotein] + sn-glycerol 1-phosphate + H(+)</text>
        <dbReference type="Rhea" id="RHEA:56712"/>
        <dbReference type="Rhea" id="RHEA-COMP:14679"/>
        <dbReference type="Rhea" id="RHEA-COMP:14680"/>
        <dbReference type="ChEBI" id="CHEBI:15378"/>
        <dbReference type="ChEBI" id="CHEBI:29950"/>
        <dbReference type="ChEBI" id="CHEBI:57685"/>
        <dbReference type="ChEBI" id="CHEBI:64716"/>
        <dbReference type="ChEBI" id="CHEBI:140658"/>
        <dbReference type="EC" id="2.5.1.145"/>
    </reaction>
</comment>
<keyword evidence="2 7" id="KW-1003">Cell membrane</keyword>
<feature type="transmembrane region" description="Helical" evidence="7">
    <location>
        <begin position="65"/>
        <end position="84"/>
    </location>
</feature>
<evidence type="ECO:0000256" key="3">
    <source>
        <dbReference type="ARBA" id="ARBA00022679"/>
    </source>
</evidence>
<dbReference type="InterPro" id="IPR001640">
    <property type="entry name" value="Lgt"/>
</dbReference>
<dbReference type="PANTHER" id="PTHR30589:SF0">
    <property type="entry name" value="PHOSPHATIDYLGLYCEROL--PROLIPOPROTEIN DIACYLGLYCERYL TRANSFERASE"/>
    <property type="match status" value="1"/>
</dbReference>
<keyword evidence="5 7" id="KW-1133">Transmembrane helix</keyword>
<feature type="transmembrane region" description="Helical" evidence="7">
    <location>
        <begin position="249"/>
        <end position="268"/>
    </location>
</feature>
<dbReference type="EMBL" id="BNCI01000001">
    <property type="protein sequence ID" value="GHF18896.1"/>
    <property type="molecule type" value="Genomic_DNA"/>
</dbReference>
<feature type="binding site" evidence="7">
    <location>
        <position position="147"/>
    </location>
    <ligand>
        <name>a 1,2-diacyl-sn-glycero-3-phospho-(1'-sn-glycerol)</name>
        <dbReference type="ChEBI" id="CHEBI:64716"/>
    </ligand>
</feature>
<feature type="transmembrane region" description="Helical" evidence="7">
    <location>
        <begin position="27"/>
        <end position="45"/>
    </location>
</feature>
<dbReference type="GO" id="GO:0008961">
    <property type="term" value="F:phosphatidylglycerol-prolipoprotein diacylglyceryl transferase activity"/>
    <property type="evidence" value="ECO:0007669"/>
    <property type="project" value="UniProtKB-UniRule"/>
</dbReference>
<dbReference type="AlphaFoldDB" id="A0A919ANQ0"/>
<dbReference type="PANTHER" id="PTHR30589">
    <property type="entry name" value="PROLIPOPROTEIN DIACYLGLYCERYL TRANSFERASE"/>
    <property type="match status" value="1"/>
</dbReference>
<protein>
    <recommendedName>
        <fullName evidence="7">Phosphatidylglycerol--prolipoprotein diacylglyceryl transferase</fullName>
        <ecNumber evidence="7">2.5.1.145</ecNumber>
    </recommendedName>
</protein>
<comment type="caution">
    <text evidence="8">The sequence shown here is derived from an EMBL/GenBank/DDBJ whole genome shotgun (WGS) entry which is preliminary data.</text>
</comment>
<dbReference type="NCBIfam" id="TIGR00544">
    <property type="entry name" value="lgt"/>
    <property type="match status" value="1"/>
</dbReference>
<dbReference type="GO" id="GO:0042158">
    <property type="term" value="P:lipoprotein biosynthetic process"/>
    <property type="evidence" value="ECO:0007669"/>
    <property type="project" value="UniProtKB-UniRule"/>
</dbReference>
<comment type="pathway">
    <text evidence="7">Protein modification; lipoprotein biosynthesis (diacylglyceryl transfer).</text>
</comment>
<dbReference type="RefSeq" id="WP_191250789.1">
    <property type="nucleotide sequence ID" value="NZ_BNCI01000001.1"/>
</dbReference>
<accession>A0A919ANQ0</accession>
<dbReference type="HAMAP" id="MF_01147">
    <property type="entry name" value="Lgt"/>
    <property type="match status" value="1"/>
</dbReference>
<feature type="transmembrane region" description="Helical" evidence="7">
    <location>
        <begin position="104"/>
        <end position="121"/>
    </location>
</feature>
<evidence type="ECO:0000256" key="5">
    <source>
        <dbReference type="ARBA" id="ARBA00022989"/>
    </source>
</evidence>
<dbReference type="Proteomes" id="UP000630923">
    <property type="component" value="Unassembled WGS sequence"/>
</dbReference>
<evidence type="ECO:0000256" key="2">
    <source>
        <dbReference type="ARBA" id="ARBA00022475"/>
    </source>
</evidence>
<dbReference type="EC" id="2.5.1.145" evidence="7"/>
<comment type="subcellular location">
    <subcellularLocation>
        <location evidence="7">Cell membrane</location>
        <topology evidence="7">Multi-pass membrane protein</topology>
    </subcellularLocation>
</comment>
<feature type="transmembrane region" description="Helical" evidence="7">
    <location>
        <begin position="213"/>
        <end position="229"/>
    </location>
</feature>
<evidence type="ECO:0000256" key="6">
    <source>
        <dbReference type="ARBA" id="ARBA00023136"/>
    </source>
</evidence>
<dbReference type="GO" id="GO:0005886">
    <property type="term" value="C:plasma membrane"/>
    <property type="evidence" value="ECO:0007669"/>
    <property type="project" value="UniProtKB-SubCell"/>
</dbReference>
<sequence length="274" mass="30419">MLAAVSASVLAYPEIDPVLFELGPIVIRWYSLAYIAGLMFGWWYIRRLVSKPGAVMSTDHVDDFLTWAAIGTILGGRLGYVLFYNLSAYLEDPISILRLWDGGMSFHGGAAGVVIAVILFAKRKKLDLMRFADVIAIVAPVGLFTGRLANFINGELWGRTTDASWAMVFPTDPSGLPRHPSQLYEAIGEGLLLFLLLQFLYHKTNLAKERPGFIAGVFFLGYGLVRFLVEFVREPDAHIGLVEGISRGQMLSIPTLIFALWLVGQSFYQNKPNK</sequence>
<dbReference type="PROSITE" id="PS01311">
    <property type="entry name" value="LGT"/>
    <property type="match status" value="1"/>
</dbReference>
<reference evidence="8" key="2">
    <citation type="submission" date="2020-09" db="EMBL/GenBank/DDBJ databases">
        <authorList>
            <person name="Sun Q."/>
            <person name="Kim S."/>
        </authorList>
    </citation>
    <scope>NUCLEOTIDE SEQUENCE</scope>
    <source>
        <strain evidence="8">KCTC 42590</strain>
    </source>
</reference>
<keyword evidence="6 7" id="KW-0472">Membrane</keyword>
<keyword evidence="4 7" id="KW-0812">Transmembrane</keyword>
<comment type="similarity">
    <text evidence="1 7">Belongs to the Lgt family.</text>
</comment>
<reference evidence="8" key="1">
    <citation type="journal article" date="2014" name="Int. J. Syst. Evol. Microbiol.">
        <title>Complete genome sequence of Corynebacterium casei LMG S-19264T (=DSM 44701T), isolated from a smear-ripened cheese.</title>
        <authorList>
            <consortium name="US DOE Joint Genome Institute (JGI-PGF)"/>
            <person name="Walter F."/>
            <person name="Albersmeier A."/>
            <person name="Kalinowski J."/>
            <person name="Ruckert C."/>
        </authorList>
    </citation>
    <scope>NUCLEOTIDE SEQUENCE</scope>
    <source>
        <strain evidence="8">KCTC 42590</strain>
    </source>
</reference>
<keyword evidence="3 7" id="KW-0808">Transferase</keyword>
<comment type="function">
    <text evidence="7">Catalyzes the transfer of the diacylglyceryl group from phosphatidylglycerol to the sulfhydryl group of the N-terminal cysteine of a prolipoprotein, the first step in the formation of mature lipoproteins.</text>
</comment>
<evidence type="ECO:0000313" key="8">
    <source>
        <dbReference type="EMBL" id="GHF18896.1"/>
    </source>
</evidence>
<name>A0A919ANQ0_9PROT</name>
<evidence type="ECO:0000256" key="7">
    <source>
        <dbReference type="HAMAP-Rule" id="MF_01147"/>
    </source>
</evidence>
<keyword evidence="9" id="KW-1185">Reference proteome</keyword>
<gene>
    <name evidence="7 8" type="primary">lgt</name>
    <name evidence="8" type="ORF">GCM10017044_11800</name>
</gene>
<evidence type="ECO:0000313" key="9">
    <source>
        <dbReference type="Proteomes" id="UP000630923"/>
    </source>
</evidence>